<dbReference type="AlphaFoldDB" id="A0A8I1DH09"/>
<evidence type="ECO:0000313" key="1">
    <source>
        <dbReference type="EMBL" id="UUN99033.1"/>
    </source>
</evidence>
<dbReference type="Gene3D" id="3.40.50.1820">
    <property type="entry name" value="alpha/beta hydrolase"/>
    <property type="match status" value="1"/>
</dbReference>
<dbReference type="InterPro" id="IPR050266">
    <property type="entry name" value="AB_hydrolase_sf"/>
</dbReference>
<protein>
    <submittedName>
        <fullName evidence="1">Alpha/beta hydrolase</fullName>
    </submittedName>
</protein>
<dbReference type="GO" id="GO:0016787">
    <property type="term" value="F:hydrolase activity"/>
    <property type="evidence" value="ECO:0007669"/>
    <property type="project" value="UniProtKB-KW"/>
</dbReference>
<sequence>MSNIKIVEAWLDIKSYSSVTKLYVKSWSPDQHSTIPIILLHDSLGSVELWREFPELLAQITGHQVIAYDRLGFGQSSPHPDFLDIDFVKNEAIEGFSVILEQFKIQDFMVMGHSVGGGMATHCSVQYPEQCKALITISAQAFVEQQTLTGIQDAKTNFQHLGQMNRLKKYHGEKAQWVLNAWTETWLSSQFRHWQLRDTLTQIQCPLLVIHGELDEYGSLAQPQQFIDYATKTVQLEIIAGAKHMPHKENPQQILNIIHTFIVGLEIA</sequence>
<dbReference type="InterPro" id="IPR029058">
    <property type="entry name" value="AB_hydrolase_fold"/>
</dbReference>
<name>A0A8I1DH09_ACIBZ</name>
<accession>A0A8I1DH09</accession>
<dbReference type="InterPro" id="IPR000073">
    <property type="entry name" value="AB_hydrolase_1"/>
</dbReference>
<proteinExistence type="predicted"/>
<dbReference type="EMBL" id="CP092085">
    <property type="protein sequence ID" value="UUN99033.1"/>
    <property type="molecule type" value="Genomic_DNA"/>
</dbReference>
<keyword evidence="1" id="KW-0378">Hydrolase</keyword>
<gene>
    <name evidence="1" type="ORF">I9054_006170</name>
</gene>
<dbReference type="Pfam" id="PF00561">
    <property type="entry name" value="Abhydrolase_1"/>
    <property type="match status" value="1"/>
</dbReference>
<dbReference type="Proteomes" id="UP000644140">
    <property type="component" value="Chromosome"/>
</dbReference>
<dbReference type="PRINTS" id="PR00111">
    <property type="entry name" value="ABHYDROLASE"/>
</dbReference>
<reference evidence="1" key="1">
    <citation type="submission" date="2022-02" db="EMBL/GenBank/DDBJ databases">
        <title>Characterization of Tn125 harboring carbapenem-resistant Acinetobacter bereziniae clinical isolates.</title>
        <authorList>
            <person name="Wong N.-K."/>
            <person name="Pan Q."/>
        </authorList>
    </citation>
    <scope>NUCLEOTIDE SEQUENCE</scope>
    <source>
        <strain evidence="1">GD03393</strain>
    </source>
</reference>
<dbReference type="SUPFAM" id="SSF53474">
    <property type="entry name" value="alpha/beta-Hydrolases"/>
    <property type="match status" value="1"/>
</dbReference>
<organism evidence="1 2">
    <name type="scientific">Acinetobacter bereziniae</name>
    <name type="common">Acinetobacter genomosp. 10</name>
    <dbReference type="NCBI Taxonomy" id="106648"/>
    <lineage>
        <taxon>Bacteria</taxon>
        <taxon>Pseudomonadati</taxon>
        <taxon>Pseudomonadota</taxon>
        <taxon>Gammaproteobacteria</taxon>
        <taxon>Moraxellales</taxon>
        <taxon>Moraxellaceae</taxon>
        <taxon>Acinetobacter</taxon>
    </lineage>
</organism>
<dbReference type="PANTHER" id="PTHR43798">
    <property type="entry name" value="MONOACYLGLYCEROL LIPASE"/>
    <property type="match status" value="1"/>
</dbReference>
<evidence type="ECO:0000313" key="2">
    <source>
        <dbReference type="Proteomes" id="UP000644140"/>
    </source>
</evidence>